<feature type="transmembrane region" description="Helical" evidence="6">
    <location>
        <begin position="509"/>
        <end position="525"/>
    </location>
</feature>
<comment type="subcellular location">
    <subcellularLocation>
        <location evidence="1">Membrane</location>
        <topology evidence="1">Multi-pass membrane protein</topology>
    </subcellularLocation>
</comment>
<protein>
    <submittedName>
        <fullName evidence="7">Glycerol:h+ symporter</fullName>
    </submittedName>
</protein>
<evidence type="ECO:0000256" key="1">
    <source>
        <dbReference type="ARBA" id="ARBA00004141"/>
    </source>
</evidence>
<sequence>MSIFSYIRSIYSLDTVDTRFTSSSATPYKTVVDARIDPAAVSRAAKRDDSVPGVGVKTDRNGCPIAQPSRWKTPEFYFYYFVFLTIVPYMFWIAYDVSRPSDPNYHKYKHLLVDGWVPGRKIDISDAQYRTFRMNVPYLAILLTFHPILRRVYEFVRPISARNGSPRSSGSSYMSVADGEARMETRASFDFGFAVIFLLALHGFSAFKVILILYANFWMVTSLPRKYMPAATWIFNIGVLFANELSDGYKFAKMAAYFSPVQGNEPNNLQSWGAWLDYNSGIMPRWEILFNLTVLRLISFNLDYYWSLDRRGGSPIEKKQLDPANLSERDRIATPANAKDYTFRNYMAYAVYAPLYLAGPIITFNDYISQLKYRPASIERPRTIKYGIRFLLCLLAIELLLHFDYCVAISKGNPNWNDYTPAQLSLLSYFNLHVLWLKLLLPWRFFRLWSLVDGIDPPENMIRCLSDNPSTVAFWRGWHRSFNRWLIRYIYIPLGGASSRTWMDSVRTAINYTAVFTFVALWHDISLNLLVWGWLIVLFMMPEVIAGYIFPRRKWLNNLTGYRVLCGFGAVANLMMMMIANLVGFAVGVDGLKSIVSGIFRDYSGLFFLVSAWCVLFVGIQVMFEVREGEMRKGIFLKC</sequence>
<proteinExistence type="inferred from homology"/>
<feature type="transmembrane region" description="Helical" evidence="6">
    <location>
        <begin position="191"/>
        <end position="215"/>
    </location>
</feature>
<dbReference type="Pfam" id="PF03062">
    <property type="entry name" value="MBOAT"/>
    <property type="match status" value="1"/>
</dbReference>
<feature type="transmembrane region" description="Helical" evidence="6">
    <location>
        <begin position="603"/>
        <end position="624"/>
    </location>
</feature>
<feature type="transmembrane region" description="Helical" evidence="6">
    <location>
        <begin position="346"/>
        <end position="365"/>
    </location>
</feature>
<feature type="transmembrane region" description="Helical" evidence="6">
    <location>
        <begin position="77"/>
        <end position="95"/>
    </location>
</feature>
<dbReference type="PANTHER" id="PTHR13285:SF18">
    <property type="entry name" value="PROTEIN-CYSTEINE N-PALMITOYLTRANSFERASE RASP"/>
    <property type="match status" value="1"/>
</dbReference>
<accession>A0ABR4PR18</accession>
<keyword evidence="3 6" id="KW-0812">Transmembrane</keyword>
<evidence type="ECO:0000256" key="2">
    <source>
        <dbReference type="ARBA" id="ARBA00010323"/>
    </source>
</evidence>
<name>A0ABR4PR18_9HELO</name>
<feature type="transmembrane region" description="Helical" evidence="6">
    <location>
        <begin position="531"/>
        <end position="550"/>
    </location>
</feature>
<feature type="transmembrane region" description="Helical" evidence="6">
    <location>
        <begin position="227"/>
        <end position="245"/>
    </location>
</feature>
<comment type="similarity">
    <text evidence="2">Belongs to the membrane-bound acyltransferase family.</text>
</comment>
<feature type="transmembrane region" description="Helical" evidence="6">
    <location>
        <begin position="562"/>
        <end position="583"/>
    </location>
</feature>
<reference evidence="7 8" key="1">
    <citation type="submission" date="2024-06" db="EMBL/GenBank/DDBJ databases">
        <title>Complete genome of Phlyctema vagabunda strain 19-DSS-EL-015.</title>
        <authorList>
            <person name="Fiorenzani C."/>
        </authorList>
    </citation>
    <scope>NUCLEOTIDE SEQUENCE [LARGE SCALE GENOMIC DNA]</scope>
    <source>
        <strain evidence="7 8">19-DSS-EL-015</strain>
    </source>
</reference>
<gene>
    <name evidence="7" type="ORF">PVAG01_02137</name>
</gene>
<evidence type="ECO:0000256" key="6">
    <source>
        <dbReference type="SAM" id="Phobius"/>
    </source>
</evidence>
<evidence type="ECO:0000256" key="4">
    <source>
        <dbReference type="ARBA" id="ARBA00022989"/>
    </source>
</evidence>
<keyword evidence="5 6" id="KW-0472">Membrane</keyword>
<organism evidence="7 8">
    <name type="scientific">Phlyctema vagabunda</name>
    <dbReference type="NCBI Taxonomy" id="108571"/>
    <lineage>
        <taxon>Eukaryota</taxon>
        <taxon>Fungi</taxon>
        <taxon>Dikarya</taxon>
        <taxon>Ascomycota</taxon>
        <taxon>Pezizomycotina</taxon>
        <taxon>Leotiomycetes</taxon>
        <taxon>Helotiales</taxon>
        <taxon>Dermateaceae</taxon>
        <taxon>Phlyctema</taxon>
    </lineage>
</organism>
<dbReference type="InterPro" id="IPR051085">
    <property type="entry name" value="MB_O-acyltransferase"/>
</dbReference>
<evidence type="ECO:0000256" key="3">
    <source>
        <dbReference type="ARBA" id="ARBA00022692"/>
    </source>
</evidence>
<evidence type="ECO:0000313" key="7">
    <source>
        <dbReference type="EMBL" id="KAL3425346.1"/>
    </source>
</evidence>
<keyword evidence="4 6" id="KW-1133">Transmembrane helix</keyword>
<evidence type="ECO:0000256" key="5">
    <source>
        <dbReference type="ARBA" id="ARBA00023136"/>
    </source>
</evidence>
<dbReference type="PANTHER" id="PTHR13285">
    <property type="entry name" value="ACYLTRANSFERASE"/>
    <property type="match status" value="1"/>
</dbReference>
<feature type="transmembrane region" description="Helical" evidence="6">
    <location>
        <begin position="136"/>
        <end position="153"/>
    </location>
</feature>
<dbReference type="Proteomes" id="UP001629113">
    <property type="component" value="Unassembled WGS sequence"/>
</dbReference>
<dbReference type="EMBL" id="JBFCZG010000002">
    <property type="protein sequence ID" value="KAL3425346.1"/>
    <property type="molecule type" value="Genomic_DNA"/>
</dbReference>
<dbReference type="InterPro" id="IPR004299">
    <property type="entry name" value="MBOAT_fam"/>
</dbReference>
<keyword evidence="8" id="KW-1185">Reference proteome</keyword>
<feature type="transmembrane region" description="Helical" evidence="6">
    <location>
        <begin position="386"/>
        <end position="410"/>
    </location>
</feature>
<comment type="caution">
    <text evidence="7">The sequence shown here is derived from an EMBL/GenBank/DDBJ whole genome shotgun (WGS) entry which is preliminary data.</text>
</comment>
<evidence type="ECO:0000313" key="8">
    <source>
        <dbReference type="Proteomes" id="UP001629113"/>
    </source>
</evidence>